<gene>
    <name evidence="2" type="ORF">D0544_09040</name>
</gene>
<comment type="caution">
    <text evidence="2">The sequence shown here is derived from an EMBL/GenBank/DDBJ whole genome shotgun (WGS) entry which is preliminary data.</text>
</comment>
<reference evidence="2 3" key="2">
    <citation type="submission" date="2018-12" db="EMBL/GenBank/DDBJ databases">
        <title>Simiduia agarivorans gen. nov., sp. nov., a marine, agarolytic bacterium isolated from shallow coastal water from Keelung, Taiwan.</title>
        <authorList>
            <person name="Shieh W.Y."/>
        </authorList>
    </citation>
    <scope>NUCLEOTIDE SEQUENCE [LARGE SCALE GENOMIC DNA]</scope>
    <source>
        <strain evidence="2 3">GTF-13</strain>
    </source>
</reference>
<dbReference type="Proteomes" id="UP000280792">
    <property type="component" value="Unassembled WGS sequence"/>
</dbReference>
<accession>A0A3P3VWW2</accession>
<dbReference type="InterPro" id="IPR019275">
    <property type="entry name" value="DUF2301"/>
</dbReference>
<feature type="transmembrane region" description="Helical" evidence="1">
    <location>
        <begin position="20"/>
        <end position="41"/>
    </location>
</feature>
<evidence type="ECO:0000313" key="3">
    <source>
        <dbReference type="Proteomes" id="UP000280792"/>
    </source>
</evidence>
<dbReference type="EMBL" id="QWEZ01000001">
    <property type="protein sequence ID" value="RRJ85193.1"/>
    <property type="molecule type" value="Genomic_DNA"/>
</dbReference>
<feature type="transmembrane region" description="Helical" evidence="1">
    <location>
        <begin position="72"/>
        <end position="89"/>
    </location>
</feature>
<feature type="transmembrane region" description="Helical" evidence="1">
    <location>
        <begin position="95"/>
        <end position="113"/>
    </location>
</feature>
<keyword evidence="1" id="KW-0812">Transmembrane</keyword>
<evidence type="ECO:0000313" key="2">
    <source>
        <dbReference type="EMBL" id="RRJ85193.1"/>
    </source>
</evidence>
<name>A0A3P3VWW2_9GAMM</name>
<feature type="transmembrane region" description="Helical" evidence="1">
    <location>
        <begin position="145"/>
        <end position="162"/>
    </location>
</feature>
<sequence>MADPNVIATLDAFDRTLVRIYRTGISLAALYLLSAVGHWAGQPLAPFRQALLMLAATLMASSLHLYDKRIRYALLMSTLLGLLWAALAPRLGVPALPLLVEGLLLVTLSGVAFKESHCFRVVGLRWVPLLLLAMVLARAAGSGTLAVSLSLVAGGLMGYLALRKWQMPLHYDIGDRSKYQN</sequence>
<feature type="transmembrane region" description="Helical" evidence="1">
    <location>
        <begin position="47"/>
        <end position="65"/>
    </location>
</feature>
<proteinExistence type="predicted"/>
<organism evidence="2 3">
    <name type="scientific">Aestuariirhabdus litorea</name>
    <dbReference type="NCBI Taxonomy" id="2528527"/>
    <lineage>
        <taxon>Bacteria</taxon>
        <taxon>Pseudomonadati</taxon>
        <taxon>Pseudomonadota</taxon>
        <taxon>Gammaproteobacteria</taxon>
        <taxon>Oceanospirillales</taxon>
        <taxon>Aestuariirhabdaceae</taxon>
        <taxon>Aestuariirhabdus</taxon>
    </lineage>
</organism>
<feature type="transmembrane region" description="Helical" evidence="1">
    <location>
        <begin position="122"/>
        <end position="139"/>
    </location>
</feature>
<protein>
    <submittedName>
        <fullName evidence="2">Uncharacterized protein</fullName>
    </submittedName>
</protein>
<dbReference type="RefSeq" id="WP_125015618.1">
    <property type="nucleotide sequence ID" value="NZ_QWEZ01000001.1"/>
</dbReference>
<evidence type="ECO:0000256" key="1">
    <source>
        <dbReference type="SAM" id="Phobius"/>
    </source>
</evidence>
<keyword evidence="3" id="KW-1185">Reference proteome</keyword>
<dbReference type="AlphaFoldDB" id="A0A3P3VWW2"/>
<dbReference type="Pfam" id="PF10063">
    <property type="entry name" value="DUF2301"/>
    <property type="match status" value="1"/>
</dbReference>
<keyword evidence="1" id="KW-1133">Transmembrane helix</keyword>
<reference evidence="2 3" key="1">
    <citation type="submission" date="2018-08" db="EMBL/GenBank/DDBJ databases">
        <authorList>
            <person name="Khan S.A."/>
        </authorList>
    </citation>
    <scope>NUCLEOTIDE SEQUENCE [LARGE SCALE GENOMIC DNA]</scope>
    <source>
        <strain evidence="2 3">GTF-13</strain>
    </source>
</reference>
<keyword evidence="1" id="KW-0472">Membrane</keyword>